<keyword evidence="3 7" id="KW-0560">Oxidoreductase</keyword>
<dbReference type="EC" id="1.20.4.1" evidence="4 7"/>
<dbReference type="InterPro" id="IPR036249">
    <property type="entry name" value="Thioredoxin-like_sf"/>
</dbReference>
<evidence type="ECO:0000313" key="8">
    <source>
        <dbReference type="EMBL" id="GLR13530.1"/>
    </source>
</evidence>
<dbReference type="PANTHER" id="PTHR30041:SF5">
    <property type="entry name" value="ARSENATE REDUCTASE-RELATED"/>
    <property type="match status" value="1"/>
</dbReference>
<comment type="caution">
    <text evidence="8">The sequence shown here is derived from an EMBL/GenBank/DDBJ whole genome shotgun (WGS) entry which is preliminary data.</text>
</comment>
<sequence length="141" mass="15814">MTQITIYHNPACGTSRNTLALIRNTGIEPHVVHYLDTPPDRETLVALIAVMGIPVRELLRKKGTPYAELNLDDTAWTDAQLIDFMLQHPILINRPVVVTPLGTRLCRPSEAVLDILPLPQLGPFTKEDGEVVIDEQGRRFR</sequence>
<proteinExistence type="inferred from homology"/>
<evidence type="ECO:0000256" key="7">
    <source>
        <dbReference type="RuleBase" id="RU362029"/>
    </source>
</evidence>
<keyword evidence="2" id="KW-0059">Arsenical resistance</keyword>
<keyword evidence="9" id="KW-1185">Reference proteome</keyword>
<dbReference type="Proteomes" id="UP001156706">
    <property type="component" value="Unassembled WGS sequence"/>
</dbReference>
<evidence type="ECO:0000256" key="5">
    <source>
        <dbReference type="ARBA" id="ARBA00039879"/>
    </source>
</evidence>
<comment type="catalytic activity">
    <reaction evidence="7">
        <text>[glutaredoxin]-dithiol + arsenate + glutathione + H(+) = glutathionyl-S-S-[glutaredoxin] + arsenite + H2O</text>
        <dbReference type="Rhea" id="RHEA:22016"/>
        <dbReference type="Rhea" id="RHEA-COMP:10729"/>
        <dbReference type="Rhea" id="RHEA-COMP:17668"/>
        <dbReference type="ChEBI" id="CHEBI:15377"/>
        <dbReference type="ChEBI" id="CHEBI:15378"/>
        <dbReference type="ChEBI" id="CHEBI:29242"/>
        <dbReference type="ChEBI" id="CHEBI:29950"/>
        <dbReference type="ChEBI" id="CHEBI:48597"/>
        <dbReference type="ChEBI" id="CHEBI:57925"/>
        <dbReference type="ChEBI" id="CHEBI:146199"/>
        <dbReference type="EC" id="1.20.4.1"/>
    </reaction>
</comment>
<gene>
    <name evidence="8" type="primary">arsC-2</name>
    <name evidence="8" type="ORF">GCM10007907_23200</name>
</gene>
<dbReference type="Gene3D" id="3.40.30.10">
    <property type="entry name" value="Glutaredoxin"/>
    <property type="match status" value="1"/>
</dbReference>
<dbReference type="CDD" id="cd03034">
    <property type="entry name" value="ArsC_ArsC"/>
    <property type="match status" value="1"/>
</dbReference>
<dbReference type="PROSITE" id="PS51353">
    <property type="entry name" value="ARSC"/>
    <property type="match status" value="1"/>
</dbReference>
<dbReference type="InterPro" id="IPR006660">
    <property type="entry name" value="Arsenate_reductase-like"/>
</dbReference>
<dbReference type="SUPFAM" id="SSF52833">
    <property type="entry name" value="Thioredoxin-like"/>
    <property type="match status" value="1"/>
</dbReference>
<comment type="similarity">
    <text evidence="1 6 7">Belongs to the ArsC family.</text>
</comment>
<accession>A0ABQ5YEY3</accession>
<evidence type="ECO:0000256" key="2">
    <source>
        <dbReference type="ARBA" id="ARBA00022849"/>
    </source>
</evidence>
<dbReference type="InterPro" id="IPR006659">
    <property type="entry name" value="Arsenate_reductase"/>
</dbReference>
<evidence type="ECO:0000256" key="1">
    <source>
        <dbReference type="ARBA" id="ARBA00007198"/>
    </source>
</evidence>
<name>A0ABQ5YEY3_9NEIS</name>
<protein>
    <recommendedName>
        <fullName evidence="5 7">Arsenate reductase</fullName>
        <ecNumber evidence="4 7">1.20.4.1</ecNumber>
    </recommendedName>
</protein>
<evidence type="ECO:0000256" key="6">
    <source>
        <dbReference type="PROSITE-ProRule" id="PRU01282"/>
    </source>
</evidence>
<dbReference type="RefSeq" id="WP_284196629.1">
    <property type="nucleotide sequence ID" value="NZ_BSOG01000002.1"/>
</dbReference>
<dbReference type="EMBL" id="BSOG01000002">
    <property type="protein sequence ID" value="GLR13530.1"/>
    <property type="molecule type" value="Genomic_DNA"/>
</dbReference>
<evidence type="ECO:0000256" key="3">
    <source>
        <dbReference type="ARBA" id="ARBA00023002"/>
    </source>
</evidence>
<dbReference type="PANTHER" id="PTHR30041">
    <property type="entry name" value="ARSENATE REDUCTASE"/>
    <property type="match status" value="1"/>
</dbReference>
<evidence type="ECO:0000313" key="9">
    <source>
        <dbReference type="Proteomes" id="UP001156706"/>
    </source>
</evidence>
<organism evidence="8 9">
    <name type="scientific">Chitinimonas prasina</name>
    <dbReference type="NCBI Taxonomy" id="1434937"/>
    <lineage>
        <taxon>Bacteria</taxon>
        <taxon>Pseudomonadati</taxon>
        <taxon>Pseudomonadota</taxon>
        <taxon>Betaproteobacteria</taxon>
        <taxon>Neisseriales</taxon>
        <taxon>Chitinibacteraceae</taxon>
        <taxon>Chitinimonas</taxon>
    </lineage>
</organism>
<evidence type="ECO:0000256" key="4">
    <source>
        <dbReference type="ARBA" id="ARBA00038969"/>
    </source>
</evidence>
<dbReference type="NCBIfam" id="TIGR00014">
    <property type="entry name" value="arsC"/>
    <property type="match status" value="1"/>
</dbReference>
<dbReference type="Pfam" id="PF03960">
    <property type="entry name" value="ArsC"/>
    <property type="match status" value="1"/>
</dbReference>
<reference evidence="9" key="1">
    <citation type="journal article" date="2019" name="Int. J. Syst. Evol. Microbiol.">
        <title>The Global Catalogue of Microorganisms (GCM) 10K type strain sequencing project: providing services to taxonomists for standard genome sequencing and annotation.</title>
        <authorList>
            <consortium name="The Broad Institute Genomics Platform"/>
            <consortium name="The Broad Institute Genome Sequencing Center for Infectious Disease"/>
            <person name="Wu L."/>
            <person name="Ma J."/>
        </authorList>
    </citation>
    <scope>NUCLEOTIDE SEQUENCE [LARGE SCALE GENOMIC DNA]</scope>
    <source>
        <strain evidence="9">NBRC 110044</strain>
    </source>
</reference>